<proteinExistence type="predicted"/>
<feature type="modified residue" description="4-aspartylphosphate" evidence="6">
    <location>
        <position position="965"/>
    </location>
</feature>
<keyword evidence="5" id="KW-0418">Kinase</keyword>
<dbReference type="Gene3D" id="1.10.287.130">
    <property type="match status" value="1"/>
</dbReference>
<dbReference type="EMBL" id="VDES01000002">
    <property type="protein sequence ID" value="MBA1375091.1"/>
    <property type="molecule type" value="Genomic_DNA"/>
</dbReference>
<keyword evidence="4" id="KW-0808">Transferase</keyword>
<dbReference type="InterPro" id="IPR011006">
    <property type="entry name" value="CheY-like_superfamily"/>
</dbReference>
<gene>
    <name evidence="11" type="ORF">FG486_12145</name>
</gene>
<evidence type="ECO:0000256" key="2">
    <source>
        <dbReference type="ARBA" id="ARBA00012438"/>
    </source>
</evidence>
<dbReference type="InterPro" id="IPR035965">
    <property type="entry name" value="PAS-like_dom_sf"/>
</dbReference>
<dbReference type="InterPro" id="IPR000700">
    <property type="entry name" value="PAS-assoc_C"/>
</dbReference>
<dbReference type="CDD" id="cd00130">
    <property type="entry name" value="PAS"/>
    <property type="match status" value="1"/>
</dbReference>
<dbReference type="SMART" id="SM00091">
    <property type="entry name" value="PAS"/>
    <property type="match status" value="2"/>
</dbReference>
<dbReference type="InterPro" id="IPR029016">
    <property type="entry name" value="GAF-like_dom_sf"/>
</dbReference>
<dbReference type="SMART" id="SM00448">
    <property type="entry name" value="REC"/>
    <property type="match status" value="1"/>
</dbReference>
<dbReference type="PROSITE" id="PS50113">
    <property type="entry name" value="PAC"/>
    <property type="match status" value="2"/>
</dbReference>
<dbReference type="InterPro" id="IPR005467">
    <property type="entry name" value="His_kinase_dom"/>
</dbReference>
<dbReference type="InterPro" id="IPR003661">
    <property type="entry name" value="HisK_dim/P_dom"/>
</dbReference>
<protein>
    <recommendedName>
        <fullName evidence="2">histidine kinase</fullName>
        <ecNumber evidence="2">2.7.13.3</ecNumber>
    </recommendedName>
</protein>
<dbReference type="InterPro" id="IPR013655">
    <property type="entry name" value="PAS_fold_3"/>
</dbReference>
<dbReference type="PROSITE" id="PS50112">
    <property type="entry name" value="PAS"/>
    <property type="match status" value="1"/>
</dbReference>
<evidence type="ECO:0000259" key="7">
    <source>
        <dbReference type="PROSITE" id="PS50109"/>
    </source>
</evidence>
<dbReference type="SMART" id="SM00086">
    <property type="entry name" value="PAC"/>
    <property type="match status" value="2"/>
</dbReference>
<dbReference type="InterPro" id="IPR000014">
    <property type="entry name" value="PAS"/>
</dbReference>
<dbReference type="Pfam" id="PF13426">
    <property type="entry name" value="PAS_9"/>
    <property type="match status" value="1"/>
</dbReference>
<sequence length="1036" mass="113901">MTHAEQAQLDAARIAAAIDGSDANTDPFIAAVRATRMPMVITDPRQPDNPIVFVNDAFCRLAGYDRDEILGRNCRFLQGPNTDREAVARLREALEAVRPIELDLLNYRKDGEPFWNRLLIAPVRDAAGELAYFFASQLDVTLERERLANLESSNAALVSELAGRLREQRASDAELRFTLEAGRFGAWSLTSPEMTLETSPACRVNFGFRDDQPLSYDDLLAAVHADDREFVRQSLASSIERRMDCDIECKVQTPQGEIRRVALRGRPTVHSDGRYAKLTGISLDITDRVRAERMRQGLIALSDAFRDLDNGADISFAAAQILGETLDVDRAGYGTVDPIAETITIEKDWNAPGVTSLAGTLNFRDYGSYIDDLVRGETVWFENAETDPRTIATADALKAITAQAVVNMPVMEQGVMVALFYLNHGTPRCWREDEIDFVREVADRTRIAVERRRAELALRVANQRLTFLDSVGRAATEAGDADAVMAITTRMVGEHMGVTSCAYADMDDDQDGFTIRGDWAAQGRDSIVGRYSLALFGKRAVQDLRAGRPLVIQDIVAELAPEEAATFQQIGIGATICTPLIREGRLVALMAIHDGAPRAWSEDDLALIRDVADRSWAHIERARAEAELRDLNVTLEARVEERTGQLLRTEEALRQAQKMEAVGQLTGGLAHDFNNLLAAIGGSLEMIQARIAQGRLDTLDRYAHAAQGAVKRAAALTHRLLAFSRRQTLDPRTVDVNRLVSGMEELVRRTVGPQVQLEIVEASSLWTTHIDAHQLENALLNLCINARDAMPEGGRLTIETANKWFDDRSAAEQDLKPGQYISLCVTDTGTGMTRDVIAKAFDPFFTTKPLGQGTGLGLSMIYGFVRQSGGQVRVYSEIGQGTTMCLYLPRHHADLDAELTKPEPGPALPASLGETVLVIDDEPTVRMLVGEVLAEGGYSTIEASDGPSGLRILESDTRIDLLITDVGLPGGLNGRQVADAARILRPELKVLFITGYAENSAIRQGQLDRDMSIMTKPFQLDALAVKIREILRVNGD</sequence>
<keyword evidence="12" id="KW-1185">Reference proteome</keyword>
<keyword evidence="3 6" id="KW-0597">Phosphoprotein</keyword>
<dbReference type="Pfam" id="PF01590">
    <property type="entry name" value="GAF"/>
    <property type="match status" value="2"/>
</dbReference>
<evidence type="ECO:0000256" key="3">
    <source>
        <dbReference type="ARBA" id="ARBA00022553"/>
    </source>
</evidence>
<dbReference type="Pfam" id="PF02518">
    <property type="entry name" value="HATPase_c"/>
    <property type="match status" value="1"/>
</dbReference>
<feature type="domain" description="PAC" evidence="10">
    <location>
        <begin position="245"/>
        <end position="297"/>
    </location>
</feature>
<dbReference type="Gene3D" id="3.40.50.2300">
    <property type="match status" value="1"/>
</dbReference>
<dbReference type="SUPFAM" id="SSF52172">
    <property type="entry name" value="CheY-like"/>
    <property type="match status" value="1"/>
</dbReference>
<evidence type="ECO:0000313" key="11">
    <source>
        <dbReference type="EMBL" id="MBA1375091.1"/>
    </source>
</evidence>
<dbReference type="CDD" id="cd16919">
    <property type="entry name" value="HATPase_CckA-like"/>
    <property type="match status" value="1"/>
</dbReference>
<dbReference type="PANTHER" id="PTHR43065:SF42">
    <property type="entry name" value="TWO-COMPONENT SENSOR PPRA"/>
    <property type="match status" value="1"/>
</dbReference>
<feature type="domain" description="PAS" evidence="9">
    <location>
        <begin position="24"/>
        <end position="97"/>
    </location>
</feature>
<dbReference type="Gene3D" id="3.30.450.20">
    <property type="entry name" value="PAS domain"/>
    <property type="match status" value="2"/>
</dbReference>
<evidence type="ECO:0000256" key="1">
    <source>
        <dbReference type="ARBA" id="ARBA00000085"/>
    </source>
</evidence>
<evidence type="ECO:0000259" key="8">
    <source>
        <dbReference type="PROSITE" id="PS50110"/>
    </source>
</evidence>
<accession>A0A7V8REQ9</accession>
<dbReference type="InterPro" id="IPR004358">
    <property type="entry name" value="Sig_transdc_His_kin-like_C"/>
</dbReference>
<dbReference type="SMART" id="SM00387">
    <property type="entry name" value="HATPase_c"/>
    <property type="match status" value="1"/>
</dbReference>
<dbReference type="RefSeq" id="WP_241695709.1">
    <property type="nucleotide sequence ID" value="NZ_BAAAGB010000001.1"/>
</dbReference>
<dbReference type="SMART" id="SM00388">
    <property type="entry name" value="HisKA"/>
    <property type="match status" value="1"/>
</dbReference>
<dbReference type="SUPFAM" id="SSF55874">
    <property type="entry name" value="ATPase domain of HSP90 chaperone/DNA topoisomerase II/histidine kinase"/>
    <property type="match status" value="1"/>
</dbReference>
<comment type="catalytic activity">
    <reaction evidence="1">
        <text>ATP + protein L-histidine = ADP + protein N-phospho-L-histidine.</text>
        <dbReference type="EC" id="2.7.13.3"/>
    </reaction>
</comment>
<dbReference type="AlphaFoldDB" id="A0A7V8REQ9"/>
<dbReference type="GO" id="GO:0000155">
    <property type="term" value="F:phosphorelay sensor kinase activity"/>
    <property type="evidence" value="ECO:0007669"/>
    <property type="project" value="InterPro"/>
</dbReference>
<feature type="domain" description="Response regulatory" evidence="8">
    <location>
        <begin position="915"/>
        <end position="1031"/>
    </location>
</feature>
<evidence type="ECO:0000256" key="5">
    <source>
        <dbReference type="ARBA" id="ARBA00022777"/>
    </source>
</evidence>
<feature type="domain" description="Histidine kinase" evidence="7">
    <location>
        <begin position="668"/>
        <end position="892"/>
    </location>
</feature>
<organism evidence="11 12">
    <name type="scientific">Sphingomonas ursincola</name>
    <dbReference type="NCBI Taxonomy" id="56361"/>
    <lineage>
        <taxon>Bacteria</taxon>
        <taxon>Pseudomonadati</taxon>
        <taxon>Pseudomonadota</taxon>
        <taxon>Alphaproteobacteria</taxon>
        <taxon>Sphingomonadales</taxon>
        <taxon>Sphingomonadaceae</taxon>
        <taxon>Sphingomonas</taxon>
    </lineage>
</organism>
<dbReference type="SUPFAM" id="SSF55781">
    <property type="entry name" value="GAF domain-like"/>
    <property type="match status" value="2"/>
</dbReference>
<dbReference type="SMART" id="SM00065">
    <property type="entry name" value="GAF"/>
    <property type="match status" value="2"/>
</dbReference>
<dbReference type="Pfam" id="PF00072">
    <property type="entry name" value="Response_reg"/>
    <property type="match status" value="1"/>
</dbReference>
<evidence type="ECO:0000313" key="12">
    <source>
        <dbReference type="Proteomes" id="UP000589292"/>
    </source>
</evidence>
<dbReference type="PRINTS" id="PR00344">
    <property type="entry name" value="BCTRLSENSOR"/>
</dbReference>
<comment type="caution">
    <text evidence="11">The sequence shown here is derived from an EMBL/GenBank/DDBJ whole genome shotgun (WGS) entry which is preliminary data.</text>
</comment>
<dbReference type="Pfam" id="PF00512">
    <property type="entry name" value="HisKA"/>
    <property type="match status" value="1"/>
</dbReference>
<dbReference type="CDD" id="cd18161">
    <property type="entry name" value="REC_hyHK_blue-like"/>
    <property type="match status" value="1"/>
</dbReference>
<dbReference type="InterPro" id="IPR003594">
    <property type="entry name" value="HATPase_dom"/>
</dbReference>
<evidence type="ECO:0000259" key="9">
    <source>
        <dbReference type="PROSITE" id="PS50112"/>
    </source>
</evidence>
<dbReference type="Pfam" id="PF08447">
    <property type="entry name" value="PAS_3"/>
    <property type="match status" value="1"/>
</dbReference>
<dbReference type="PROSITE" id="PS50110">
    <property type="entry name" value="RESPONSE_REGULATORY"/>
    <property type="match status" value="1"/>
</dbReference>
<dbReference type="CDD" id="cd00082">
    <property type="entry name" value="HisKA"/>
    <property type="match status" value="1"/>
</dbReference>
<dbReference type="Gene3D" id="3.30.565.10">
    <property type="entry name" value="Histidine kinase-like ATPase, C-terminal domain"/>
    <property type="match status" value="1"/>
</dbReference>
<evidence type="ECO:0000256" key="6">
    <source>
        <dbReference type="PROSITE-ProRule" id="PRU00169"/>
    </source>
</evidence>
<dbReference type="InterPro" id="IPR003018">
    <property type="entry name" value="GAF"/>
</dbReference>
<dbReference type="PANTHER" id="PTHR43065">
    <property type="entry name" value="SENSOR HISTIDINE KINASE"/>
    <property type="match status" value="1"/>
</dbReference>
<dbReference type="NCBIfam" id="TIGR00229">
    <property type="entry name" value="sensory_box"/>
    <property type="match status" value="2"/>
</dbReference>
<dbReference type="InterPro" id="IPR036097">
    <property type="entry name" value="HisK_dim/P_sf"/>
</dbReference>
<dbReference type="PROSITE" id="PS50109">
    <property type="entry name" value="HIS_KIN"/>
    <property type="match status" value="1"/>
</dbReference>
<reference evidence="11 12" key="1">
    <citation type="journal article" date="1994" name="Int. J. Syst. Bacteriol.">
        <title>Phylogenetic positions of novel aerobic, bacteriochlorophyll a-containing bacteria and description of Roseococcus thiosulfatophilus gen. nov., sp. nov., Erythromicrobium ramosum gen. nov., sp. nov., and Erythrobacter litoralis sp. nov.</title>
        <authorList>
            <person name="Yurkov V."/>
            <person name="Stackebrandt E."/>
            <person name="Holmes A."/>
            <person name="Fuerst J.A."/>
            <person name="Hugenholtz P."/>
            <person name="Golecki J."/>
            <person name="Gad'on N."/>
            <person name="Gorlenko V.M."/>
            <person name="Kompantseva E.I."/>
            <person name="Drews G."/>
        </authorList>
    </citation>
    <scope>NUCLEOTIDE SEQUENCE [LARGE SCALE GENOMIC DNA]</scope>
    <source>
        <strain evidence="11 12">KR-99</strain>
    </source>
</reference>
<dbReference type="SUPFAM" id="SSF47384">
    <property type="entry name" value="Homodimeric domain of signal transducing histidine kinase"/>
    <property type="match status" value="1"/>
</dbReference>
<dbReference type="EC" id="2.7.13.3" evidence="2"/>
<evidence type="ECO:0000259" key="10">
    <source>
        <dbReference type="PROSITE" id="PS50113"/>
    </source>
</evidence>
<dbReference type="SUPFAM" id="SSF55785">
    <property type="entry name" value="PYP-like sensor domain (PAS domain)"/>
    <property type="match status" value="2"/>
</dbReference>
<feature type="domain" description="PAC" evidence="10">
    <location>
        <begin position="98"/>
        <end position="152"/>
    </location>
</feature>
<name>A0A7V8REQ9_9SPHN</name>
<dbReference type="Gene3D" id="3.30.450.40">
    <property type="match status" value="2"/>
</dbReference>
<evidence type="ECO:0000256" key="4">
    <source>
        <dbReference type="ARBA" id="ARBA00022679"/>
    </source>
</evidence>
<dbReference type="InterPro" id="IPR001610">
    <property type="entry name" value="PAC"/>
</dbReference>
<dbReference type="InterPro" id="IPR001789">
    <property type="entry name" value="Sig_transdc_resp-reg_receiver"/>
</dbReference>
<dbReference type="InterPro" id="IPR036890">
    <property type="entry name" value="HATPase_C_sf"/>
</dbReference>
<dbReference type="Proteomes" id="UP000589292">
    <property type="component" value="Unassembled WGS sequence"/>
</dbReference>